<reference evidence="1" key="1">
    <citation type="journal article" date="2015" name="Nature">
        <title>Complex archaea that bridge the gap between prokaryotes and eukaryotes.</title>
        <authorList>
            <person name="Spang A."/>
            <person name="Saw J.H."/>
            <person name="Jorgensen S.L."/>
            <person name="Zaremba-Niedzwiedzka K."/>
            <person name="Martijn J."/>
            <person name="Lind A.E."/>
            <person name="van Eijk R."/>
            <person name="Schleper C."/>
            <person name="Guy L."/>
            <person name="Ettema T.J."/>
        </authorList>
    </citation>
    <scope>NUCLEOTIDE SEQUENCE</scope>
</reference>
<gene>
    <name evidence="1" type="ORF">LCGC14_2537720</name>
</gene>
<evidence type="ECO:0000313" key="1">
    <source>
        <dbReference type="EMBL" id="KKL12244.1"/>
    </source>
</evidence>
<name>A0A0F9ARQ4_9ZZZZ</name>
<organism evidence="1">
    <name type="scientific">marine sediment metagenome</name>
    <dbReference type="NCBI Taxonomy" id="412755"/>
    <lineage>
        <taxon>unclassified sequences</taxon>
        <taxon>metagenomes</taxon>
        <taxon>ecological metagenomes</taxon>
    </lineage>
</organism>
<protein>
    <submittedName>
        <fullName evidence="1">Uncharacterized protein</fullName>
    </submittedName>
</protein>
<comment type="caution">
    <text evidence="1">The sequence shown here is derived from an EMBL/GenBank/DDBJ whole genome shotgun (WGS) entry which is preliminary data.</text>
</comment>
<accession>A0A0F9ARQ4</accession>
<dbReference type="AlphaFoldDB" id="A0A0F9ARQ4"/>
<proteinExistence type="predicted"/>
<sequence>MGHNVPTVEVASAARTTSGDSGYTPVASLLGQDTLILLLDVTAQSGTTPTLDVSVEWSMDGGSTFAPGDTADAFVQIAAATGAKVKDFAIKGSGYRIVWAIAGTSPSYTFAVTELTT</sequence>
<dbReference type="EMBL" id="LAZR01041339">
    <property type="protein sequence ID" value="KKL12244.1"/>
    <property type="molecule type" value="Genomic_DNA"/>
</dbReference>